<name>A0A9Q1EPN8_SYNKA</name>
<proteinExistence type="predicted"/>
<gene>
    <name evidence="2" type="ORF">SKAU_G00325160</name>
</gene>
<feature type="compositionally biased region" description="Basic and acidic residues" evidence="1">
    <location>
        <begin position="71"/>
        <end position="101"/>
    </location>
</feature>
<keyword evidence="3" id="KW-1185">Reference proteome</keyword>
<dbReference type="EMBL" id="JAINUF010000014">
    <property type="protein sequence ID" value="KAJ8342588.1"/>
    <property type="molecule type" value="Genomic_DNA"/>
</dbReference>
<accession>A0A9Q1EPN8</accession>
<dbReference type="Proteomes" id="UP001152622">
    <property type="component" value="Chromosome 14"/>
</dbReference>
<feature type="compositionally biased region" description="Low complexity" evidence="1">
    <location>
        <begin position="15"/>
        <end position="32"/>
    </location>
</feature>
<feature type="compositionally biased region" description="Basic residues" evidence="1">
    <location>
        <begin position="1"/>
        <end position="12"/>
    </location>
</feature>
<evidence type="ECO:0000313" key="2">
    <source>
        <dbReference type="EMBL" id="KAJ8342588.1"/>
    </source>
</evidence>
<feature type="region of interest" description="Disordered" evidence="1">
    <location>
        <begin position="1"/>
        <end position="174"/>
    </location>
</feature>
<evidence type="ECO:0000256" key="1">
    <source>
        <dbReference type="SAM" id="MobiDB-lite"/>
    </source>
</evidence>
<reference evidence="2" key="1">
    <citation type="journal article" date="2023" name="Science">
        <title>Genome structures resolve the early diversification of teleost fishes.</title>
        <authorList>
            <person name="Parey E."/>
            <person name="Louis A."/>
            <person name="Montfort J."/>
            <person name="Bouchez O."/>
            <person name="Roques C."/>
            <person name="Iampietro C."/>
            <person name="Lluch J."/>
            <person name="Castinel A."/>
            <person name="Donnadieu C."/>
            <person name="Desvignes T."/>
            <person name="Floi Bucao C."/>
            <person name="Jouanno E."/>
            <person name="Wen M."/>
            <person name="Mejri S."/>
            <person name="Dirks R."/>
            <person name="Jansen H."/>
            <person name="Henkel C."/>
            <person name="Chen W.J."/>
            <person name="Zahm M."/>
            <person name="Cabau C."/>
            <person name="Klopp C."/>
            <person name="Thompson A.W."/>
            <person name="Robinson-Rechavi M."/>
            <person name="Braasch I."/>
            <person name="Lecointre G."/>
            <person name="Bobe J."/>
            <person name="Postlethwait J.H."/>
            <person name="Berthelot C."/>
            <person name="Roest Crollius H."/>
            <person name="Guiguen Y."/>
        </authorList>
    </citation>
    <scope>NUCLEOTIDE SEQUENCE</scope>
    <source>
        <strain evidence="2">WJC10195</strain>
    </source>
</reference>
<protein>
    <submittedName>
        <fullName evidence="2">Uncharacterized protein</fullName>
    </submittedName>
</protein>
<feature type="compositionally biased region" description="Low complexity" evidence="1">
    <location>
        <begin position="121"/>
        <end position="139"/>
    </location>
</feature>
<sequence length="174" mass="18810">MQRRPPKKHKRQLPGDQGYQGYQGHQGYQQHDGYVEDILNPQPTGVVPSGAPMRSGVEGRGMTPLKMGCGDTRDRRGGSEVSHPGEEGQRSLMGRKQEGGKARQHPGSEDVPPYSRPSFPSVTGPRDPSSSSSMSSRSSGGRKRGEGGPGARWNPPNTLEGLHPEEGEEELQES</sequence>
<dbReference type="AlphaFoldDB" id="A0A9Q1EPN8"/>
<comment type="caution">
    <text evidence="2">The sequence shown here is derived from an EMBL/GenBank/DDBJ whole genome shotgun (WGS) entry which is preliminary data.</text>
</comment>
<evidence type="ECO:0000313" key="3">
    <source>
        <dbReference type="Proteomes" id="UP001152622"/>
    </source>
</evidence>
<organism evidence="2 3">
    <name type="scientific">Synaphobranchus kaupii</name>
    <name type="common">Kaup's arrowtooth eel</name>
    <dbReference type="NCBI Taxonomy" id="118154"/>
    <lineage>
        <taxon>Eukaryota</taxon>
        <taxon>Metazoa</taxon>
        <taxon>Chordata</taxon>
        <taxon>Craniata</taxon>
        <taxon>Vertebrata</taxon>
        <taxon>Euteleostomi</taxon>
        <taxon>Actinopterygii</taxon>
        <taxon>Neopterygii</taxon>
        <taxon>Teleostei</taxon>
        <taxon>Anguilliformes</taxon>
        <taxon>Synaphobranchidae</taxon>
        <taxon>Synaphobranchus</taxon>
    </lineage>
</organism>